<protein>
    <recommendedName>
        <fullName evidence="3">Porin family protein</fullName>
    </recommendedName>
</protein>
<evidence type="ECO:0000313" key="2">
    <source>
        <dbReference type="Proteomes" id="UP000316292"/>
    </source>
</evidence>
<sequence length="150" mass="16554">MTRDLLVMVAMEHIGVNISQPYRESFQPVTLQFQLGAPFQHRIAPTVELGGGVYLRTRDRVFYGTYPYPYVAPRTSAPFGMNFGGGLSFLLARAVSLNLGVRRHESFNPNESWGMTTATAGMTFALSRDEPPHGVWTRSGSGGTIEVAER</sequence>
<comment type="caution">
    <text evidence="1">The sequence shown here is derived from an EMBL/GenBank/DDBJ whole genome shotgun (WGS) entry which is preliminary data.</text>
</comment>
<dbReference type="Proteomes" id="UP000316292">
    <property type="component" value="Unassembled WGS sequence"/>
</dbReference>
<reference evidence="1 2" key="1">
    <citation type="journal article" date="2019" name="Nat. Microbiol.">
        <title>Mediterranean grassland soil C-N compound turnover is dependent on rainfall and depth, and is mediated by genomically divergent microorganisms.</title>
        <authorList>
            <person name="Diamond S."/>
            <person name="Andeer P.F."/>
            <person name="Li Z."/>
            <person name="Crits-Christoph A."/>
            <person name="Burstein D."/>
            <person name="Anantharaman K."/>
            <person name="Lane K.R."/>
            <person name="Thomas B.C."/>
            <person name="Pan C."/>
            <person name="Northen T.R."/>
            <person name="Banfield J.F."/>
        </authorList>
    </citation>
    <scope>NUCLEOTIDE SEQUENCE [LARGE SCALE GENOMIC DNA]</scope>
    <source>
        <strain evidence="1">WS_1</strain>
    </source>
</reference>
<dbReference type="SUPFAM" id="SSF56925">
    <property type="entry name" value="OMPA-like"/>
    <property type="match status" value="1"/>
</dbReference>
<gene>
    <name evidence="1" type="ORF">E6K71_05210</name>
</gene>
<dbReference type="InterPro" id="IPR011250">
    <property type="entry name" value="OMP/PagP_B-barrel"/>
</dbReference>
<evidence type="ECO:0008006" key="3">
    <source>
        <dbReference type="Google" id="ProtNLM"/>
    </source>
</evidence>
<evidence type="ECO:0000313" key="1">
    <source>
        <dbReference type="EMBL" id="TMQ49220.1"/>
    </source>
</evidence>
<accession>A0A538SCW0</accession>
<organism evidence="1 2">
    <name type="scientific">Eiseniibacteriota bacterium</name>
    <dbReference type="NCBI Taxonomy" id="2212470"/>
    <lineage>
        <taxon>Bacteria</taxon>
        <taxon>Candidatus Eiseniibacteriota</taxon>
    </lineage>
</organism>
<dbReference type="AlphaFoldDB" id="A0A538SCW0"/>
<proteinExistence type="predicted"/>
<dbReference type="EMBL" id="VBOR01000059">
    <property type="protein sequence ID" value="TMQ49220.1"/>
    <property type="molecule type" value="Genomic_DNA"/>
</dbReference>
<name>A0A538SCW0_UNCEI</name>